<dbReference type="EMBL" id="HBGU01026751">
    <property type="protein sequence ID" value="CAD9446473.1"/>
    <property type="molecule type" value="Transcribed_RNA"/>
</dbReference>
<dbReference type="Gene3D" id="3.30.70.100">
    <property type="match status" value="2"/>
</dbReference>
<gene>
    <name evidence="2" type="ORF">CBRE1094_LOCUS14507</name>
</gene>
<sequence length="355" mass="38611">MGGKVSTDAGSQSFVRSRTIFRVVYTSILNVATEAEAEKVISEIIAIALNTNPTLDITGCLYFDRTSRGIVQVLEGPHKAVTELYAQICADRRHHQCQIIEEKAADDEGRLFPGFGMALMRISETEKMDAIETIAKAHNASQLPGATLKHREWRFSRETAIPHLMRLQYSSVLRASSTEEGRRILATILQGAVSFNSRHGIGGLLAFNPSSLEVTQIIEGPASTVLELFDRISVDSRHHTVVLTSQELVLNEADIAFHSRWGMLQSDTIERTAQLVDLAARLRPEVAATIGAIAPAASSLGSESLQQEAKANLLARIRSTLSRRGSAHPSHLSVDSTPAMGEVVSTYEATSALRG</sequence>
<feature type="domain" description="BLUF" evidence="1">
    <location>
        <begin position="20"/>
        <end position="118"/>
    </location>
</feature>
<evidence type="ECO:0000259" key="1">
    <source>
        <dbReference type="PROSITE" id="PS50925"/>
    </source>
</evidence>
<dbReference type="InterPro" id="IPR007024">
    <property type="entry name" value="BLUF_domain"/>
</dbReference>
<dbReference type="AlphaFoldDB" id="A0A7S2D7K3"/>
<dbReference type="InterPro" id="IPR036046">
    <property type="entry name" value="Acylphosphatase-like_dom_sf"/>
</dbReference>
<dbReference type="PROSITE" id="PS50925">
    <property type="entry name" value="BLUF"/>
    <property type="match status" value="2"/>
</dbReference>
<proteinExistence type="predicted"/>
<dbReference type="SMART" id="SM01034">
    <property type="entry name" value="BLUF"/>
    <property type="match status" value="2"/>
</dbReference>
<name>A0A7S2D7K3_9EUKA</name>
<accession>A0A7S2D7K3</accession>
<dbReference type="GO" id="GO:0009882">
    <property type="term" value="F:blue light photoreceptor activity"/>
    <property type="evidence" value="ECO:0007669"/>
    <property type="project" value="InterPro"/>
</dbReference>
<dbReference type="Pfam" id="PF04940">
    <property type="entry name" value="BLUF"/>
    <property type="match status" value="2"/>
</dbReference>
<feature type="domain" description="BLUF" evidence="1">
    <location>
        <begin position="164"/>
        <end position="264"/>
    </location>
</feature>
<dbReference type="SUPFAM" id="SSF54975">
    <property type="entry name" value="Acylphosphatase/BLUF domain-like"/>
    <property type="match status" value="2"/>
</dbReference>
<reference evidence="2" key="1">
    <citation type="submission" date="2021-01" db="EMBL/GenBank/DDBJ databases">
        <authorList>
            <person name="Corre E."/>
            <person name="Pelletier E."/>
            <person name="Niang G."/>
            <person name="Scheremetjew M."/>
            <person name="Finn R."/>
            <person name="Kale V."/>
            <person name="Holt S."/>
            <person name="Cochrane G."/>
            <person name="Meng A."/>
            <person name="Brown T."/>
            <person name="Cohen L."/>
        </authorList>
    </citation>
    <scope>NUCLEOTIDE SEQUENCE</scope>
    <source>
        <strain evidence="2">UTEX LB 985</strain>
    </source>
</reference>
<evidence type="ECO:0000313" key="2">
    <source>
        <dbReference type="EMBL" id="CAD9446473.1"/>
    </source>
</evidence>
<protein>
    <recommendedName>
        <fullName evidence="1">BLUF domain-containing protein</fullName>
    </recommendedName>
</protein>
<organism evidence="2">
    <name type="scientific">Haptolina brevifila</name>
    <dbReference type="NCBI Taxonomy" id="156173"/>
    <lineage>
        <taxon>Eukaryota</taxon>
        <taxon>Haptista</taxon>
        <taxon>Haptophyta</taxon>
        <taxon>Prymnesiophyceae</taxon>
        <taxon>Prymnesiales</taxon>
        <taxon>Prymnesiaceae</taxon>
        <taxon>Haptolina</taxon>
    </lineage>
</organism>
<dbReference type="GO" id="GO:0071949">
    <property type="term" value="F:FAD binding"/>
    <property type="evidence" value="ECO:0007669"/>
    <property type="project" value="InterPro"/>
</dbReference>